<evidence type="ECO:0000259" key="20">
    <source>
        <dbReference type="PROSITE" id="PS51977"/>
    </source>
</evidence>
<dbReference type="Gene3D" id="3.90.228.10">
    <property type="match status" value="1"/>
</dbReference>
<dbReference type="FunFam" id="3.90.228.10:FF:000002">
    <property type="entry name" value="Poly [ADP-ribose] polymerase"/>
    <property type="match status" value="1"/>
</dbReference>
<dbReference type="GO" id="GO:0005730">
    <property type="term" value="C:nucleolus"/>
    <property type="evidence" value="ECO:0007669"/>
    <property type="project" value="TreeGrafter"/>
</dbReference>
<dbReference type="PANTHER" id="PTHR10459:SF60">
    <property type="entry name" value="POLY [ADP-RIBOSE] POLYMERASE 2"/>
    <property type="match status" value="1"/>
</dbReference>
<evidence type="ECO:0000313" key="21">
    <source>
        <dbReference type="EMBL" id="ORY62232.1"/>
    </source>
</evidence>
<name>A0A1Y2DSJ2_9PEZI</name>
<keyword evidence="12" id="KW-0539">Nucleus</keyword>
<feature type="region of interest" description="Disordered" evidence="16">
    <location>
        <begin position="284"/>
        <end position="318"/>
    </location>
</feature>
<dbReference type="Pfam" id="PF02877">
    <property type="entry name" value="PARP_reg"/>
    <property type="match status" value="1"/>
</dbReference>
<keyword evidence="3 15" id="KW-0808">Transferase</keyword>
<dbReference type="STRING" id="1141098.A0A1Y2DSJ2"/>
<evidence type="ECO:0000256" key="9">
    <source>
        <dbReference type="ARBA" id="ARBA00022833"/>
    </source>
</evidence>
<dbReference type="InterPro" id="IPR001357">
    <property type="entry name" value="BRCT_dom"/>
</dbReference>
<dbReference type="GO" id="GO:0016779">
    <property type="term" value="F:nucleotidyltransferase activity"/>
    <property type="evidence" value="ECO:0007669"/>
    <property type="project" value="UniProtKB-KW"/>
</dbReference>
<dbReference type="Pfam" id="PF00644">
    <property type="entry name" value="PARP"/>
    <property type="match status" value="1"/>
</dbReference>
<evidence type="ECO:0000256" key="8">
    <source>
        <dbReference type="ARBA" id="ARBA00022771"/>
    </source>
</evidence>
<dbReference type="GO" id="GO:0006302">
    <property type="term" value="P:double-strand break repair"/>
    <property type="evidence" value="ECO:0007669"/>
    <property type="project" value="TreeGrafter"/>
</dbReference>
<dbReference type="AlphaFoldDB" id="A0A1Y2DSJ2"/>
<keyword evidence="4" id="KW-0548">Nucleotidyltransferase</keyword>
<feature type="compositionally biased region" description="Polar residues" evidence="16">
    <location>
        <begin position="117"/>
        <end position="129"/>
    </location>
</feature>
<feature type="compositionally biased region" description="Acidic residues" evidence="16">
    <location>
        <begin position="294"/>
        <end position="305"/>
    </location>
</feature>
<dbReference type="PROSITE" id="PS51977">
    <property type="entry name" value="WGR"/>
    <property type="match status" value="1"/>
</dbReference>
<dbReference type="InterPro" id="IPR012317">
    <property type="entry name" value="Poly(ADP-ribose)pol_cat_dom"/>
</dbReference>
<dbReference type="FunFam" id="2.20.140.10:FF:000001">
    <property type="entry name" value="Poly [ADP-ribose] polymerase"/>
    <property type="match status" value="1"/>
</dbReference>
<dbReference type="FunFam" id="1.20.142.10:FF:000002">
    <property type="entry name" value="Poly [ADP-ribose] polymerase"/>
    <property type="match status" value="1"/>
</dbReference>
<dbReference type="GO" id="GO:1990404">
    <property type="term" value="F:NAD+-protein mono-ADP-ribosyltransferase activity"/>
    <property type="evidence" value="ECO:0007669"/>
    <property type="project" value="TreeGrafter"/>
</dbReference>
<feature type="domain" description="BRCT" evidence="17">
    <location>
        <begin position="11"/>
        <end position="104"/>
    </location>
</feature>
<dbReference type="CDD" id="cd07997">
    <property type="entry name" value="WGR_PARP"/>
    <property type="match status" value="1"/>
</dbReference>
<evidence type="ECO:0000256" key="13">
    <source>
        <dbReference type="ARBA" id="ARBA00024347"/>
    </source>
</evidence>
<dbReference type="CDD" id="cd01437">
    <property type="entry name" value="parp_like"/>
    <property type="match status" value="1"/>
</dbReference>
<dbReference type="Pfam" id="PF00533">
    <property type="entry name" value="BRCT"/>
    <property type="match status" value="1"/>
</dbReference>
<dbReference type="Gene3D" id="2.20.140.10">
    <property type="entry name" value="WGR domain"/>
    <property type="match status" value="1"/>
</dbReference>
<dbReference type="InterPro" id="IPR004102">
    <property type="entry name" value="Poly(ADP-ribose)pol_reg_dom"/>
</dbReference>
<dbReference type="Gene3D" id="3.40.50.10190">
    <property type="entry name" value="BRCT domain"/>
    <property type="match status" value="1"/>
</dbReference>
<dbReference type="InterPro" id="IPR050800">
    <property type="entry name" value="ARTD/PARP"/>
</dbReference>
<dbReference type="GeneID" id="63772428"/>
<dbReference type="EC" id="2.4.2.-" evidence="15"/>
<proteinExistence type="inferred from homology"/>
<dbReference type="OrthoDB" id="2017365at2759"/>
<evidence type="ECO:0000256" key="10">
    <source>
        <dbReference type="ARBA" id="ARBA00023027"/>
    </source>
</evidence>
<feature type="domain" description="WGR" evidence="20">
    <location>
        <begin position="191"/>
        <end position="285"/>
    </location>
</feature>
<dbReference type="Proteomes" id="UP000193689">
    <property type="component" value="Unassembled WGS sequence"/>
</dbReference>
<dbReference type="SMART" id="SM00292">
    <property type="entry name" value="BRCT"/>
    <property type="match status" value="1"/>
</dbReference>
<dbReference type="GO" id="GO:0003950">
    <property type="term" value="F:NAD+ poly-ADP-ribosyltransferase activity"/>
    <property type="evidence" value="ECO:0007669"/>
    <property type="project" value="UniProtKB-UniRule"/>
</dbReference>
<comment type="similarity">
    <text evidence="13">Belongs to the ARTD/PARP family.</text>
</comment>
<sequence length="685" mass="75371">MPPKKAKKRPPPAPPLHGCTIALSGSFGMAQGVIEETYLEPLGASLAKSVNANTSHLVTTEADFNKPSAKVKAAKTNGVSIINLNWLEDCLAQSSRLNERDYGFDVPDDDAGAAPATNAQPQLQPGKTNGSRKRPVTSADTGASDEESQPQPKKKAKADSQTESKIPEIGAAQIAQKGTLIPLDEACPLTHYAVYTDGAGIIYDASLNQTNAGQNNNKFYRVQLLHNGGDYKTWTRWGRVGERGQTATLGGGCLDDAMKNFLKKFKNKSGLSWTDRGASPKAGKYTFVERSYDPDSEEEDGDEDSNNVKTEDDLEVPQSKLTPAVQELMELIFDPQYFAATMSDLNYDAKKLPLGKLSKTTITRGYQTLKDLSALLDNSNLAQTQYGTSWPEATEMLSNTYFSLIPHAFGRSRPPVIRDHTLLKREAELLDSLSDLKDAAGIMNVKKDVERLHTLDRQFQGLGLDEMTPLKSDSAEFRELKNYLTETRGQTHCVNYQISQIFRIERQGEKDRFESQFAGPPKDRRLLWHGSRATNFGGILSQGLRIAPPEAPATGYMFGKGIYLADMSSKSANYCYSYITGGHALLLLCEAELGNPLQILTNASYNADANAKAKGMLSTWGQGITGPSLWKDAECVHPSLKGVKMPDVTVKPGNTEVHNAYLQYNEYIAYNVQQVRLRYLLRVKM</sequence>
<dbReference type="RefSeq" id="XP_040714068.1">
    <property type="nucleotide sequence ID" value="XM_040856216.1"/>
</dbReference>
<keyword evidence="8" id="KW-0863">Zinc-finger</keyword>
<dbReference type="SUPFAM" id="SSF52113">
    <property type="entry name" value="BRCT domain"/>
    <property type="match status" value="1"/>
</dbReference>
<keyword evidence="22" id="KW-1185">Reference proteome</keyword>
<dbReference type="GO" id="GO:0003677">
    <property type="term" value="F:DNA binding"/>
    <property type="evidence" value="ECO:0007669"/>
    <property type="project" value="UniProtKB-KW"/>
</dbReference>
<evidence type="ECO:0000259" key="18">
    <source>
        <dbReference type="PROSITE" id="PS51059"/>
    </source>
</evidence>
<keyword evidence="5" id="KW-0479">Metal-binding</keyword>
<dbReference type="SUPFAM" id="SSF56399">
    <property type="entry name" value="ADP-ribosylation"/>
    <property type="match status" value="1"/>
</dbReference>
<evidence type="ECO:0000256" key="3">
    <source>
        <dbReference type="ARBA" id="ARBA00022679"/>
    </source>
</evidence>
<feature type="domain" description="PARP alpha-helical" evidence="19">
    <location>
        <begin position="318"/>
        <end position="444"/>
    </location>
</feature>
<dbReference type="SMART" id="SM00773">
    <property type="entry name" value="WGR"/>
    <property type="match status" value="1"/>
</dbReference>
<dbReference type="InterPro" id="IPR008893">
    <property type="entry name" value="WGR_domain"/>
</dbReference>
<accession>A0A1Y2DSJ2</accession>
<reference evidence="21 22" key="1">
    <citation type="submission" date="2016-07" db="EMBL/GenBank/DDBJ databases">
        <title>Pervasive Adenine N6-methylation of Active Genes in Fungi.</title>
        <authorList>
            <consortium name="DOE Joint Genome Institute"/>
            <person name="Mondo S.J."/>
            <person name="Dannebaum R.O."/>
            <person name="Kuo R.C."/>
            <person name="Labutti K."/>
            <person name="Haridas S."/>
            <person name="Kuo A."/>
            <person name="Salamov A."/>
            <person name="Ahrendt S.R."/>
            <person name="Lipzen A."/>
            <person name="Sullivan W."/>
            <person name="Andreopoulos W.B."/>
            <person name="Clum A."/>
            <person name="Lindquist E."/>
            <person name="Daum C."/>
            <person name="Ramamoorthy G.K."/>
            <person name="Gryganskyi A."/>
            <person name="Culley D."/>
            <person name="Magnuson J.K."/>
            <person name="James T.Y."/>
            <person name="O'Malley M.A."/>
            <person name="Stajich J.E."/>
            <person name="Spatafora J.W."/>
            <person name="Visel A."/>
            <person name="Grigoriev I.V."/>
        </authorList>
    </citation>
    <scope>NUCLEOTIDE SEQUENCE [LARGE SCALE GENOMIC DNA]</scope>
    <source>
        <strain evidence="21 22">CBS 129021</strain>
    </source>
</reference>
<evidence type="ECO:0000256" key="6">
    <source>
        <dbReference type="ARBA" id="ARBA00022737"/>
    </source>
</evidence>
<evidence type="ECO:0000256" key="15">
    <source>
        <dbReference type="RuleBase" id="RU362114"/>
    </source>
</evidence>
<keyword evidence="10 15" id="KW-0520">NAD</keyword>
<dbReference type="InterPro" id="IPR036930">
    <property type="entry name" value="WGR_dom_sf"/>
</dbReference>
<dbReference type="Pfam" id="PF05406">
    <property type="entry name" value="WGR"/>
    <property type="match status" value="1"/>
</dbReference>
<evidence type="ECO:0000256" key="16">
    <source>
        <dbReference type="SAM" id="MobiDB-lite"/>
    </source>
</evidence>
<protein>
    <recommendedName>
        <fullName evidence="15">Poly [ADP-ribose] polymerase</fullName>
        <shortName evidence="15">PARP</shortName>
        <ecNumber evidence="15">2.4.2.-</ecNumber>
    </recommendedName>
</protein>
<gene>
    <name evidence="21" type="ORF">BCR38DRAFT_345895</name>
</gene>
<evidence type="ECO:0000256" key="1">
    <source>
        <dbReference type="ARBA" id="ARBA00004123"/>
    </source>
</evidence>
<evidence type="ECO:0000256" key="2">
    <source>
        <dbReference type="ARBA" id="ARBA00022676"/>
    </source>
</evidence>
<dbReference type="SUPFAM" id="SSF47587">
    <property type="entry name" value="Domain of poly(ADP-ribose) polymerase"/>
    <property type="match status" value="1"/>
</dbReference>
<evidence type="ECO:0000259" key="19">
    <source>
        <dbReference type="PROSITE" id="PS51060"/>
    </source>
</evidence>
<evidence type="ECO:0000313" key="22">
    <source>
        <dbReference type="Proteomes" id="UP000193689"/>
    </source>
</evidence>
<dbReference type="Gene3D" id="1.20.142.10">
    <property type="entry name" value="Poly(ADP-ribose) polymerase, regulatory domain"/>
    <property type="match status" value="1"/>
</dbReference>
<dbReference type="EMBL" id="MCFJ01000009">
    <property type="protein sequence ID" value="ORY62232.1"/>
    <property type="molecule type" value="Genomic_DNA"/>
</dbReference>
<evidence type="ECO:0000256" key="5">
    <source>
        <dbReference type="ARBA" id="ARBA00022723"/>
    </source>
</evidence>
<evidence type="ECO:0000259" key="17">
    <source>
        <dbReference type="PROSITE" id="PS50172"/>
    </source>
</evidence>
<organism evidence="21 22">
    <name type="scientific">Pseudomassariella vexata</name>
    <dbReference type="NCBI Taxonomy" id="1141098"/>
    <lineage>
        <taxon>Eukaryota</taxon>
        <taxon>Fungi</taxon>
        <taxon>Dikarya</taxon>
        <taxon>Ascomycota</taxon>
        <taxon>Pezizomycotina</taxon>
        <taxon>Sordariomycetes</taxon>
        <taxon>Xylariomycetidae</taxon>
        <taxon>Amphisphaeriales</taxon>
        <taxon>Pseudomassariaceae</taxon>
        <taxon>Pseudomassariella</taxon>
    </lineage>
</organism>
<dbReference type="PANTHER" id="PTHR10459">
    <property type="entry name" value="DNA LIGASE"/>
    <property type="match status" value="1"/>
</dbReference>
<dbReference type="GO" id="GO:0008270">
    <property type="term" value="F:zinc ion binding"/>
    <property type="evidence" value="ECO:0007669"/>
    <property type="project" value="UniProtKB-KW"/>
</dbReference>
<feature type="domain" description="PARP catalytic" evidence="18">
    <location>
        <begin position="453"/>
        <end position="685"/>
    </location>
</feature>
<dbReference type="PROSITE" id="PS51060">
    <property type="entry name" value="PARP_ALPHA_HD"/>
    <property type="match status" value="1"/>
</dbReference>
<dbReference type="InterPro" id="IPR036420">
    <property type="entry name" value="BRCT_dom_sf"/>
</dbReference>
<comment type="catalytic activity">
    <reaction evidence="14">
        <text>NAD(+) + (ADP-D-ribosyl)n-acceptor = nicotinamide + (ADP-D-ribosyl)n+1-acceptor + H(+).</text>
        <dbReference type="EC" id="2.4.2.30"/>
    </reaction>
</comment>
<evidence type="ECO:0000256" key="11">
    <source>
        <dbReference type="ARBA" id="ARBA00023125"/>
    </source>
</evidence>
<comment type="subcellular location">
    <subcellularLocation>
        <location evidence="1">Nucleus</location>
    </subcellularLocation>
</comment>
<evidence type="ECO:0000256" key="12">
    <source>
        <dbReference type="ARBA" id="ARBA00023242"/>
    </source>
</evidence>
<dbReference type="InterPro" id="IPR036616">
    <property type="entry name" value="Poly(ADP-ribose)pol_reg_dom_sf"/>
</dbReference>
<evidence type="ECO:0000256" key="14">
    <source>
        <dbReference type="ARBA" id="ARBA00033987"/>
    </source>
</evidence>
<keyword evidence="2 15" id="KW-0328">Glycosyltransferase</keyword>
<keyword evidence="6" id="KW-0677">Repeat</keyword>
<evidence type="ECO:0000256" key="4">
    <source>
        <dbReference type="ARBA" id="ARBA00022695"/>
    </source>
</evidence>
<keyword evidence="7" id="KW-0013">ADP-ribosylation</keyword>
<dbReference type="SUPFAM" id="SSF142921">
    <property type="entry name" value="WGR domain-like"/>
    <property type="match status" value="1"/>
</dbReference>
<keyword evidence="11" id="KW-0238">DNA-binding</keyword>
<evidence type="ECO:0000256" key="7">
    <source>
        <dbReference type="ARBA" id="ARBA00022765"/>
    </source>
</evidence>
<dbReference type="PROSITE" id="PS50172">
    <property type="entry name" value="BRCT"/>
    <property type="match status" value="1"/>
</dbReference>
<dbReference type="GO" id="GO:0070212">
    <property type="term" value="P:protein poly-ADP-ribosylation"/>
    <property type="evidence" value="ECO:0007669"/>
    <property type="project" value="TreeGrafter"/>
</dbReference>
<comment type="caution">
    <text evidence="21">The sequence shown here is derived from an EMBL/GenBank/DDBJ whole genome shotgun (WGS) entry which is preliminary data.</text>
</comment>
<dbReference type="InParanoid" id="A0A1Y2DSJ2"/>
<feature type="region of interest" description="Disordered" evidence="16">
    <location>
        <begin position="102"/>
        <end position="165"/>
    </location>
</feature>
<keyword evidence="9" id="KW-0862">Zinc</keyword>
<dbReference type="PROSITE" id="PS51059">
    <property type="entry name" value="PARP_CATALYTIC"/>
    <property type="match status" value="1"/>
</dbReference>